<feature type="binding site" evidence="3">
    <location>
        <position position="36"/>
    </location>
    <ligand>
        <name>Zn(2+)</name>
        <dbReference type="ChEBI" id="CHEBI:29105"/>
    </ligand>
</feature>
<dbReference type="Gene3D" id="3.30.50.10">
    <property type="entry name" value="Erythroid Transcription Factor GATA-1, subunit A"/>
    <property type="match status" value="1"/>
</dbReference>
<evidence type="ECO:0000256" key="2">
    <source>
        <dbReference type="ARBA" id="ARBA00022833"/>
    </source>
</evidence>
<evidence type="ECO:0000256" key="3">
    <source>
        <dbReference type="HAMAP-Rule" id="MF_00649"/>
    </source>
</evidence>
<accession>A0A0G3BVB6</accession>
<dbReference type="STRING" id="413882.AAW51_4615"/>
<dbReference type="HAMAP" id="MF_00649">
    <property type="entry name" value="DNA_gyrase_inhibitor_YacG"/>
    <property type="match status" value="1"/>
</dbReference>
<proteinExistence type="inferred from homology"/>
<feature type="binding site" evidence="3">
    <location>
        <position position="17"/>
    </location>
    <ligand>
        <name>Zn(2+)</name>
        <dbReference type="ChEBI" id="CHEBI:29105"/>
    </ligand>
</feature>
<dbReference type="PANTHER" id="PTHR36150">
    <property type="entry name" value="DNA GYRASE INHIBITOR YACG"/>
    <property type="match status" value="1"/>
</dbReference>
<comment type="function">
    <text evidence="3">Inhibits all the catalytic activities of DNA gyrase by preventing its interaction with DNA. Acts by binding directly to the C-terminal domain of GyrB, which probably disrupts DNA binding by the gyrase.</text>
</comment>
<evidence type="ECO:0000256" key="1">
    <source>
        <dbReference type="ARBA" id="ARBA00022723"/>
    </source>
</evidence>
<evidence type="ECO:0000256" key="4">
    <source>
        <dbReference type="SAM" id="MobiDB-lite"/>
    </source>
</evidence>
<organism evidence="5 6">
    <name type="scientific">Caldimonas brevitalea</name>
    <dbReference type="NCBI Taxonomy" id="413882"/>
    <lineage>
        <taxon>Bacteria</taxon>
        <taxon>Pseudomonadati</taxon>
        <taxon>Pseudomonadota</taxon>
        <taxon>Betaproteobacteria</taxon>
        <taxon>Burkholderiales</taxon>
        <taxon>Sphaerotilaceae</taxon>
        <taxon>Caldimonas</taxon>
    </lineage>
</organism>
<dbReference type="Pfam" id="PF03884">
    <property type="entry name" value="YacG"/>
    <property type="match status" value="1"/>
</dbReference>
<evidence type="ECO:0000313" key="5">
    <source>
        <dbReference type="EMBL" id="AKJ31306.1"/>
    </source>
</evidence>
<dbReference type="EMBL" id="CP011371">
    <property type="protein sequence ID" value="AKJ31306.1"/>
    <property type="molecule type" value="Genomic_DNA"/>
</dbReference>
<dbReference type="Proteomes" id="UP000035352">
    <property type="component" value="Chromosome"/>
</dbReference>
<keyword evidence="2 3" id="KW-0862">Zinc</keyword>
<dbReference type="KEGG" id="pbh:AAW51_4615"/>
<feature type="region of interest" description="Disordered" evidence="4">
    <location>
        <begin position="51"/>
        <end position="75"/>
    </location>
</feature>
<feature type="binding site" evidence="3">
    <location>
        <position position="40"/>
    </location>
    <ligand>
        <name>Zn(2+)</name>
        <dbReference type="ChEBI" id="CHEBI:29105"/>
    </ligand>
</feature>
<dbReference type="PANTHER" id="PTHR36150:SF1">
    <property type="entry name" value="DNA GYRASE INHIBITOR YACG"/>
    <property type="match status" value="1"/>
</dbReference>
<dbReference type="InterPro" id="IPR005584">
    <property type="entry name" value="DNA_gyrase_inhibitor_YacG"/>
</dbReference>
<keyword evidence="1 3" id="KW-0479">Metal-binding</keyword>
<sequence>MLMDPQKPAPVRRTVTCPNCKGESVYGPENPYRPFCSARCKNIDFGAWASESYRVEDSTPRQDGLDDENGSGAAR</sequence>
<dbReference type="GO" id="GO:0008657">
    <property type="term" value="F:DNA topoisomerase type II (double strand cut, ATP-hydrolyzing) inhibitor activity"/>
    <property type="evidence" value="ECO:0007669"/>
    <property type="project" value="UniProtKB-UniRule"/>
</dbReference>
<comment type="subunit">
    <text evidence="3">Interacts with GyrB.</text>
</comment>
<dbReference type="PATRIC" id="fig|413882.6.peg.4823"/>
<feature type="compositionally biased region" description="Basic and acidic residues" evidence="4">
    <location>
        <begin position="53"/>
        <end position="64"/>
    </location>
</feature>
<comment type="similarity">
    <text evidence="3">Belongs to the DNA gyrase inhibitor YacG family.</text>
</comment>
<evidence type="ECO:0000313" key="6">
    <source>
        <dbReference type="Proteomes" id="UP000035352"/>
    </source>
</evidence>
<dbReference type="InterPro" id="IPR013088">
    <property type="entry name" value="Znf_NHR/GATA"/>
</dbReference>
<dbReference type="SUPFAM" id="SSF57716">
    <property type="entry name" value="Glucocorticoid receptor-like (DNA-binding domain)"/>
    <property type="match status" value="1"/>
</dbReference>
<dbReference type="GO" id="GO:0008270">
    <property type="term" value="F:zinc ion binding"/>
    <property type="evidence" value="ECO:0007669"/>
    <property type="project" value="UniProtKB-UniRule"/>
</dbReference>
<protein>
    <recommendedName>
        <fullName evidence="3">DNA gyrase inhibitor YacG</fullName>
    </recommendedName>
</protein>
<name>A0A0G3BVB6_9BURK</name>
<dbReference type="GO" id="GO:0006355">
    <property type="term" value="P:regulation of DNA-templated transcription"/>
    <property type="evidence" value="ECO:0007669"/>
    <property type="project" value="InterPro"/>
</dbReference>
<dbReference type="AlphaFoldDB" id="A0A0G3BVB6"/>
<keyword evidence="6" id="KW-1185">Reference proteome</keyword>
<comment type="cofactor">
    <cofactor evidence="3">
        <name>Zn(2+)</name>
        <dbReference type="ChEBI" id="CHEBI:29105"/>
    </cofactor>
    <text evidence="3">Binds 1 zinc ion.</text>
</comment>
<reference evidence="5 6" key="1">
    <citation type="submission" date="2015-05" db="EMBL/GenBank/DDBJ databases">
        <authorList>
            <person name="Tang B."/>
            <person name="Yu Y."/>
        </authorList>
    </citation>
    <scope>NUCLEOTIDE SEQUENCE [LARGE SCALE GENOMIC DNA]</scope>
    <source>
        <strain evidence="5 6">DSM 7029</strain>
    </source>
</reference>
<gene>
    <name evidence="3" type="primary">yacG</name>
    <name evidence="5" type="ORF">AAW51_4615</name>
</gene>
<feature type="binding site" evidence="3">
    <location>
        <position position="20"/>
    </location>
    <ligand>
        <name>Zn(2+)</name>
        <dbReference type="ChEBI" id="CHEBI:29105"/>
    </ligand>
</feature>